<protein>
    <submittedName>
        <fullName evidence="1">Uncharacterized protein</fullName>
    </submittedName>
</protein>
<dbReference type="EMBL" id="LT607752">
    <property type="protein sequence ID" value="SCG61662.1"/>
    <property type="molecule type" value="Genomic_DNA"/>
</dbReference>
<evidence type="ECO:0000313" key="1">
    <source>
        <dbReference type="EMBL" id="SCG61662.1"/>
    </source>
</evidence>
<accession>A0A109INQ8</accession>
<dbReference type="OrthoDB" id="3402398at2"/>
<evidence type="ECO:0000313" key="2">
    <source>
        <dbReference type="Proteomes" id="UP000198226"/>
    </source>
</evidence>
<reference evidence="2" key="1">
    <citation type="submission" date="2016-06" db="EMBL/GenBank/DDBJ databases">
        <authorList>
            <person name="Varghese N."/>
            <person name="Submissions Spin"/>
        </authorList>
    </citation>
    <scope>NUCLEOTIDE SEQUENCE [LARGE SCALE GENOMIC DNA]</scope>
    <source>
        <strain evidence="2">DSM 44983</strain>
    </source>
</reference>
<dbReference type="Proteomes" id="UP000198226">
    <property type="component" value="Chromosome I"/>
</dbReference>
<name>A0A109INQ8_9ACTN</name>
<organism evidence="1 2">
    <name type="scientific">Micromonospora rifamycinica</name>
    <dbReference type="NCBI Taxonomy" id="291594"/>
    <lineage>
        <taxon>Bacteria</taxon>
        <taxon>Bacillati</taxon>
        <taxon>Actinomycetota</taxon>
        <taxon>Actinomycetes</taxon>
        <taxon>Micromonosporales</taxon>
        <taxon>Micromonosporaceae</taxon>
        <taxon>Micromonospora</taxon>
    </lineage>
</organism>
<sequence>MSEVPPFVDQLHRDLRAVGWPEPAEIRARARRRSRRTAALSALTVLALLAGSAVAVRERSTAQSSAPAAPVAASTPVRAEIPLDALLAPADLLTEARVRLGGAGLGETVRVDPLLESCGREREVAAQLPVSRASRSQTLLRSPDGADAPAGPVLTQDVYRIEPTRGRWFFDEIDRLLDACARWNLVTSTLTTGQQPARTHQEHRWEPSVRDFAGDQSVLLRHVALQPRAEPDGKPVGTPSTVENTLVVRVGDLVTVVVPARETVVDRADDDTGPGIDYGPLIDVGKAAASRLCPAATRPAGPPC</sequence>
<keyword evidence="2" id="KW-1185">Reference proteome</keyword>
<dbReference type="RefSeq" id="WP_067302886.1">
    <property type="nucleotide sequence ID" value="NZ_LRMV01000012.1"/>
</dbReference>
<gene>
    <name evidence="1" type="ORF">GA0070623_2865</name>
</gene>
<proteinExistence type="predicted"/>
<dbReference type="AlphaFoldDB" id="A0A109INQ8"/>